<evidence type="ECO:0000256" key="2">
    <source>
        <dbReference type="RuleBase" id="RU361272"/>
    </source>
</evidence>
<accession>A0A7J6VBL2</accession>
<dbReference type="CDD" id="cd22055">
    <property type="entry name" value="NAC_BTF3"/>
    <property type="match status" value="1"/>
</dbReference>
<gene>
    <name evidence="4" type="ORF">FRX31_028809</name>
</gene>
<dbReference type="AlphaFoldDB" id="A0A7J6VBL2"/>
<comment type="subunit">
    <text evidence="2">Part of the nascent polypeptide-associated complex (NAC).</text>
</comment>
<comment type="similarity">
    <text evidence="1 2">Belongs to the NAC-beta family.</text>
</comment>
<keyword evidence="2" id="KW-0804">Transcription</keyword>
<evidence type="ECO:0000313" key="4">
    <source>
        <dbReference type="EMBL" id="KAF5181600.1"/>
    </source>
</evidence>
<protein>
    <recommendedName>
        <fullName evidence="2">Nascent polypeptide-associated complex subunit beta</fullName>
    </recommendedName>
</protein>
<dbReference type="InterPro" id="IPR038187">
    <property type="entry name" value="NAC_A/B_dom_sf"/>
</dbReference>
<proteinExistence type="inferred from homology"/>
<comment type="caution">
    <text evidence="4">The sequence shown here is derived from an EMBL/GenBank/DDBJ whole genome shotgun (WGS) entry which is preliminary data.</text>
</comment>
<keyword evidence="2" id="KW-0805">Transcription regulation</keyword>
<evidence type="ECO:0000313" key="5">
    <source>
        <dbReference type="Proteomes" id="UP000554482"/>
    </source>
</evidence>
<sequence length="164" mass="18196">MHSVTFRKQERRKLVRLQTTLKRLGVTAIPAIKEVNIFQDYTVIQFQNPEGNSNGKACCCAHFFDPYIYRTDAFITSLPVQASVVANTWVVSGTPQTKKLQDVLPGIINQLGPDNLDHLRRLAEQLHKKAPGAAEVAAQEDDDEVPDLVPGETFEAAAAEENHT</sequence>
<feature type="domain" description="NAC-A/B" evidence="3">
    <location>
        <begin position="11"/>
        <end position="104"/>
    </location>
</feature>
<dbReference type="EMBL" id="JABWDY010035964">
    <property type="protein sequence ID" value="KAF5181600.1"/>
    <property type="molecule type" value="Genomic_DNA"/>
</dbReference>
<dbReference type="OrthoDB" id="8033832at2759"/>
<evidence type="ECO:0000259" key="3">
    <source>
        <dbReference type="PROSITE" id="PS51151"/>
    </source>
</evidence>
<dbReference type="PROSITE" id="PS51151">
    <property type="entry name" value="NAC_AB"/>
    <property type="match status" value="1"/>
</dbReference>
<dbReference type="InterPro" id="IPR002715">
    <property type="entry name" value="Nas_poly-pep-assoc_cplx_dom"/>
</dbReference>
<dbReference type="PANTHER" id="PTHR10351">
    <property type="entry name" value="TRANSCRIPTION FACTOR BTF3 FAMILY MEMBER"/>
    <property type="match status" value="1"/>
</dbReference>
<dbReference type="Proteomes" id="UP000554482">
    <property type="component" value="Unassembled WGS sequence"/>
</dbReference>
<keyword evidence="5" id="KW-1185">Reference proteome</keyword>
<organism evidence="4 5">
    <name type="scientific">Thalictrum thalictroides</name>
    <name type="common">Rue-anemone</name>
    <name type="synonym">Anemone thalictroides</name>
    <dbReference type="NCBI Taxonomy" id="46969"/>
    <lineage>
        <taxon>Eukaryota</taxon>
        <taxon>Viridiplantae</taxon>
        <taxon>Streptophyta</taxon>
        <taxon>Embryophyta</taxon>
        <taxon>Tracheophyta</taxon>
        <taxon>Spermatophyta</taxon>
        <taxon>Magnoliopsida</taxon>
        <taxon>Ranunculales</taxon>
        <taxon>Ranunculaceae</taxon>
        <taxon>Thalictroideae</taxon>
        <taxon>Thalictrum</taxon>
    </lineage>
</organism>
<dbReference type="InterPro" id="IPR039370">
    <property type="entry name" value="BTF3"/>
</dbReference>
<name>A0A7J6VBL2_THATH</name>
<reference evidence="4 5" key="1">
    <citation type="submission" date="2020-06" db="EMBL/GenBank/DDBJ databases">
        <title>Transcriptomic and genomic resources for Thalictrum thalictroides and T. hernandezii: Facilitating candidate gene discovery in an emerging model plant lineage.</title>
        <authorList>
            <person name="Arias T."/>
            <person name="Riano-Pachon D.M."/>
            <person name="Di Stilio V.S."/>
        </authorList>
    </citation>
    <scope>NUCLEOTIDE SEQUENCE [LARGE SCALE GENOMIC DNA]</scope>
    <source>
        <strain evidence="5">cv. WT478/WT964</strain>
        <tissue evidence="4">Leaves</tissue>
    </source>
</reference>
<dbReference type="Pfam" id="PF01849">
    <property type="entry name" value="NAC"/>
    <property type="match status" value="1"/>
</dbReference>
<evidence type="ECO:0000256" key="1">
    <source>
        <dbReference type="ARBA" id="ARBA00005296"/>
    </source>
</evidence>
<dbReference type="Gene3D" id="2.20.70.30">
    <property type="entry name" value="Nascent polypeptide-associated complex domain"/>
    <property type="match status" value="1"/>
</dbReference>